<dbReference type="KEGG" id="rti:DC20_02810"/>
<name>A0A0P0CWK7_9BACT</name>
<accession>A0A0P0CWK7</accession>
<dbReference type="RefSeq" id="WP_071885542.1">
    <property type="nucleotide sequence ID" value="NZ_CP012643.1"/>
</dbReference>
<organism evidence="1 2">
    <name type="scientific">Rufibacter tibetensis</name>
    <dbReference type="NCBI Taxonomy" id="512763"/>
    <lineage>
        <taxon>Bacteria</taxon>
        <taxon>Pseudomonadati</taxon>
        <taxon>Bacteroidota</taxon>
        <taxon>Cytophagia</taxon>
        <taxon>Cytophagales</taxon>
        <taxon>Hymenobacteraceae</taxon>
        <taxon>Rufibacter</taxon>
    </lineage>
</organism>
<dbReference type="Proteomes" id="UP000061382">
    <property type="component" value="Chromosome"/>
</dbReference>
<dbReference type="PATRIC" id="fig|512763.3.peg.626"/>
<sequence>MADYTDQILKEAHRRSLGNLKQVKESSHCGCFCCTKIFPVTEFPEGWLPEEGSRGEKTVQCPYCCLDAVLGDASGFPVTDQGFINAMNRRWFGGRVG</sequence>
<evidence type="ECO:0000313" key="1">
    <source>
        <dbReference type="EMBL" id="ALJ01151.1"/>
    </source>
</evidence>
<reference evidence="1 2" key="1">
    <citation type="submission" date="2015-08" db="EMBL/GenBank/DDBJ databases">
        <title>Complete genome sequence of Rufibacter tibetensis strain 1351t, a radiation-resistant bacterium from tibet plateau.</title>
        <authorList>
            <person name="Dai J."/>
        </authorList>
    </citation>
    <scope>NUCLEOTIDE SEQUENCE [LARGE SCALE GENOMIC DNA]</scope>
    <source>
        <strain evidence="1 2">1351</strain>
    </source>
</reference>
<proteinExistence type="predicted"/>
<evidence type="ECO:0000313" key="2">
    <source>
        <dbReference type="Proteomes" id="UP000061382"/>
    </source>
</evidence>
<gene>
    <name evidence="1" type="ORF">DC20_02810</name>
</gene>
<dbReference type="OrthoDB" id="9800296at2"/>
<dbReference type="AlphaFoldDB" id="A0A0P0CWK7"/>
<keyword evidence="2" id="KW-1185">Reference proteome</keyword>
<evidence type="ECO:0008006" key="3">
    <source>
        <dbReference type="Google" id="ProtNLM"/>
    </source>
</evidence>
<dbReference type="EMBL" id="CP012643">
    <property type="protein sequence ID" value="ALJ01151.1"/>
    <property type="molecule type" value="Genomic_DNA"/>
</dbReference>
<protein>
    <recommendedName>
        <fullName evidence="3">Cytoplasmic protein</fullName>
    </recommendedName>
</protein>